<organism evidence="7 8">
    <name type="scientific">Mucor circinelloides f. circinelloides (strain 1006PhL)</name>
    <name type="common">Mucormycosis agent</name>
    <name type="synonym">Calyptromyces circinelloides</name>
    <dbReference type="NCBI Taxonomy" id="1220926"/>
    <lineage>
        <taxon>Eukaryota</taxon>
        <taxon>Fungi</taxon>
        <taxon>Fungi incertae sedis</taxon>
        <taxon>Mucoromycota</taxon>
        <taxon>Mucoromycotina</taxon>
        <taxon>Mucoromycetes</taxon>
        <taxon>Mucorales</taxon>
        <taxon>Mucorineae</taxon>
        <taxon>Mucoraceae</taxon>
        <taxon>Mucor</taxon>
    </lineage>
</organism>
<feature type="region of interest" description="Disordered" evidence="5">
    <location>
        <begin position="60"/>
        <end position="96"/>
    </location>
</feature>
<dbReference type="GO" id="GO:0003677">
    <property type="term" value="F:DNA binding"/>
    <property type="evidence" value="ECO:0007669"/>
    <property type="project" value="InterPro"/>
</dbReference>
<dbReference type="PROSITE" id="PS50808">
    <property type="entry name" value="ZF_BED"/>
    <property type="match status" value="1"/>
</dbReference>
<dbReference type="Proteomes" id="UP000014254">
    <property type="component" value="Unassembled WGS sequence"/>
</dbReference>
<dbReference type="STRING" id="1220926.S2K7Q6"/>
<dbReference type="Pfam" id="PF02892">
    <property type="entry name" value="zf-BED"/>
    <property type="match status" value="1"/>
</dbReference>
<feature type="compositionally biased region" description="Low complexity" evidence="5">
    <location>
        <begin position="243"/>
        <end position="257"/>
    </location>
</feature>
<dbReference type="InParanoid" id="S2K7Q6"/>
<evidence type="ECO:0000259" key="6">
    <source>
        <dbReference type="PROSITE" id="PS50808"/>
    </source>
</evidence>
<keyword evidence="3" id="KW-0862">Zinc</keyword>
<dbReference type="VEuPathDB" id="FungiDB:HMPREF1544_04879"/>
<feature type="region of interest" description="Disordered" evidence="5">
    <location>
        <begin position="142"/>
        <end position="166"/>
    </location>
</feature>
<evidence type="ECO:0000256" key="3">
    <source>
        <dbReference type="ARBA" id="ARBA00022833"/>
    </source>
</evidence>
<evidence type="ECO:0000256" key="4">
    <source>
        <dbReference type="PROSITE-ProRule" id="PRU00027"/>
    </source>
</evidence>
<accession>S2K7Q6</accession>
<dbReference type="AlphaFoldDB" id="S2K7Q6"/>
<evidence type="ECO:0000313" key="7">
    <source>
        <dbReference type="EMBL" id="EPB88295.1"/>
    </source>
</evidence>
<dbReference type="OMA" id="SFCGHEQ"/>
<proteinExistence type="predicted"/>
<keyword evidence="1" id="KW-0479">Metal-binding</keyword>
<feature type="compositionally biased region" description="Low complexity" evidence="5">
    <location>
        <begin position="272"/>
        <end position="281"/>
    </location>
</feature>
<gene>
    <name evidence="7" type="ORF">HMPREF1544_04879</name>
</gene>
<feature type="region of interest" description="Disordered" evidence="5">
    <location>
        <begin position="231"/>
        <end position="257"/>
    </location>
</feature>
<reference evidence="8" key="1">
    <citation type="submission" date="2013-05" db="EMBL/GenBank/DDBJ databases">
        <title>The Genome sequence of Mucor circinelloides f. circinelloides 1006PhL.</title>
        <authorList>
            <consortium name="The Broad Institute Genomics Platform"/>
            <person name="Cuomo C."/>
            <person name="Earl A."/>
            <person name="Findley K."/>
            <person name="Lee S.C."/>
            <person name="Walker B."/>
            <person name="Young S."/>
            <person name="Zeng Q."/>
            <person name="Gargeya S."/>
            <person name="Fitzgerald M."/>
            <person name="Haas B."/>
            <person name="Abouelleil A."/>
            <person name="Allen A.W."/>
            <person name="Alvarado L."/>
            <person name="Arachchi H.M."/>
            <person name="Berlin A.M."/>
            <person name="Chapman S.B."/>
            <person name="Gainer-Dewar J."/>
            <person name="Goldberg J."/>
            <person name="Griggs A."/>
            <person name="Gujja S."/>
            <person name="Hansen M."/>
            <person name="Howarth C."/>
            <person name="Imamovic A."/>
            <person name="Ireland A."/>
            <person name="Larimer J."/>
            <person name="McCowan C."/>
            <person name="Murphy C."/>
            <person name="Pearson M."/>
            <person name="Poon T.W."/>
            <person name="Priest M."/>
            <person name="Roberts A."/>
            <person name="Saif S."/>
            <person name="Shea T."/>
            <person name="Sisk P."/>
            <person name="Sykes S."/>
            <person name="Wortman J."/>
            <person name="Nusbaum C."/>
            <person name="Birren B."/>
        </authorList>
    </citation>
    <scope>NUCLEOTIDE SEQUENCE [LARGE SCALE GENOMIC DNA]</scope>
    <source>
        <strain evidence="8">1006PhL</strain>
    </source>
</reference>
<feature type="compositionally biased region" description="Low complexity" evidence="5">
    <location>
        <begin position="144"/>
        <end position="166"/>
    </location>
</feature>
<sequence>MPRPLSDSWQYFELLSPDNGRSRKARCSFCGHEQAAGITRLHQHLLYRCSRISSEIRDQLRQKQDDRGHDTSVPGRSELLQSQPSSNVNYQFDPTLQNTLHSSPASALNTYSNYFDAALSPTTSTTFSAANPLSFTSTADNLNQQQHHTQHPQQRSQQQQQPDRSQAMLDWHLARALFSANIPFDKIENPHIIEFFKRLQPKYAVPKARRLQQFLLKEQHWDLIQDNELQAAQQMPSPPTPTSSPATSQQHQSILQQRQNNVGRLGLPPDGNTASIDNNNSNNTAIRNRLLSSIHPPTELEGSL</sequence>
<dbReference type="GO" id="GO:0008270">
    <property type="term" value="F:zinc ion binding"/>
    <property type="evidence" value="ECO:0007669"/>
    <property type="project" value="UniProtKB-KW"/>
</dbReference>
<dbReference type="EMBL" id="KE123953">
    <property type="protein sequence ID" value="EPB88295.1"/>
    <property type="molecule type" value="Genomic_DNA"/>
</dbReference>
<dbReference type="OrthoDB" id="4951847at2759"/>
<keyword evidence="2 4" id="KW-0863">Zinc-finger</keyword>
<feature type="compositionally biased region" description="Polar residues" evidence="5">
    <location>
        <begin position="79"/>
        <end position="96"/>
    </location>
</feature>
<keyword evidence="8" id="KW-1185">Reference proteome</keyword>
<evidence type="ECO:0000256" key="1">
    <source>
        <dbReference type="ARBA" id="ARBA00022723"/>
    </source>
</evidence>
<name>S2K7Q6_MUCC1</name>
<protein>
    <recommendedName>
        <fullName evidence="6">BED-type domain-containing protein</fullName>
    </recommendedName>
</protein>
<evidence type="ECO:0000313" key="8">
    <source>
        <dbReference type="Proteomes" id="UP000014254"/>
    </source>
</evidence>
<feature type="domain" description="BED-type" evidence="6">
    <location>
        <begin position="3"/>
        <end position="56"/>
    </location>
</feature>
<dbReference type="InterPro" id="IPR003656">
    <property type="entry name" value="Znf_BED"/>
</dbReference>
<evidence type="ECO:0000256" key="2">
    <source>
        <dbReference type="ARBA" id="ARBA00022771"/>
    </source>
</evidence>
<evidence type="ECO:0000256" key="5">
    <source>
        <dbReference type="SAM" id="MobiDB-lite"/>
    </source>
</evidence>
<feature type="region of interest" description="Disordered" evidence="5">
    <location>
        <begin position="262"/>
        <end position="281"/>
    </location>
</feature>
<feature type="compositionally biased region" description="Basic and acidic residues" evidence="5">
    <location>
        <begin position="60"/>
        <end position="70"/>
    </location>
</feature>